<sequence length="314" mass="37110">MQVIVLLALLLGILVATFVFGIVTKNFLLSLVALPSIYFYVAAVLKEWRYIPLRERSFYLCKLKRYQEAIAACDRFLGRLPGYGFTWFNRGLLLFELKRDREAISSYDKALDCAKDYYKGFPYRVWYHRGLALHRLGRYKQAIANYDESLKYTKTYHRNLRYQVWYHRGLALQELGLYREAISSYDRAMQYMHRYKQGWQQKGENEVEIAEPQDFWYALDNLWCDCLDKLQSVRLRYEKAIASHNPDSKHKPDFGDAFYNRACCFAAAGDTDLALANLQQAIYLNPSEYREKAKADAGWDEYRRDRQFQRLVVG</sequence>
<dbReference type="Pfam" id="PF13432">
    <property type="entry name" value="TPR_16"/>
    <property type="match status" value="1"/>
</dbReference>
<dbReference type="InterPro" id="IPR019734">
    <property type="entry name" value="TPR_rpt"/>
</dbReference>
<dbReference type="InterPro" id="IPR013105">
    <property type="entry name" value="TPR_2"/>
</dbReference>
<dbReference type="SUPFAM" id="SSF48452">
    <property type="entry name" value="TPR-like"/>
    <property type="match status" value="1"/>
</dbReference>
<dbReference type="PROSITE" id="PS50005">
    <property type="entry name" value="TPR"/>
    <property type="match status" value="3"/>
</dbReference>
<dbReference type="Pfam" id="PF13174">
    <property type="entry name" value="TPR_6"/>
    <property type="match status" value="1"/>
</dbReference>
<evidence type="ECO:0000256" key="4">
    <source>
        <dbReference type="SAM" id="Phobius"/>
    </source>
</evidence>
<keyword evidence="4" id="KW-1133">Transmembrane helix</keyword>
<dbReference type="AlphaFoldDB" id="A0A9X5I2P5"/>
<dbReference type="Gene3D" id="1.25.40.10">
    <property type="entry name" value="Tetratricopeptide repeat domain"/>
    <property type="match status" value="3"/>
</dbReference>
<dbReference type="InterPro" id="IPR050498">
    <property type="entry name" value="Ycf3"/>
</dbReference>
<dbReference type="EMBL" id="JTJC03000001">
    <property type="protein sequence ID" value="NHC33763.1"/>
    <property type="molecule type" value="Genomic_DNA"/>
</dbReference>
<evidence type="ECO:0000313" key="6">
    <source>
        <dbReference type="Proteomes" id="UP000031532"/>
    </source>
</evidence>
<gene>
    <name evidence="5" type="ORF">QH73_0003630</name>
</gene>
<dbReference type="Pfam" id="PF13181">
    <property type="entry name" value="TPR_8"/>
    <property type="match status" value="1"/>
</dbReference>
<keyword evidence="2 3" id="KW-0802">TPR repeat</keyword>
<keyword evidence="4" id="KW-0472">Membrane</keyword>
<accession>A0A9X5I2P5</accession>
<dbReference type="PANTHER" id="PTHR44858">
    <property type="entry name" value="TETRATRICOPEPTIDE REPEAT PROTEIN 6"/>
    <property type="match status" value="1"/>
</dbReference>
<dbReference type="Proteomes" id="UP000031532">
    <property type="component" value="Unassembled WGS sequence"/>
</dbReference>
<feature type="repeat" description="TPR" evidence="3">
    <location>
        <begin position="123"/>
        <end position="156"/>
    </location>
</feature>
<feature type="repeat" description="TPR" evidence="3">
    <location>
        <begin position="255"/>
        <end position="288"/>
    </location>
</feature>
<dbReference type="Pfam" id="PF07719">
    <property type="entry name" value="TPR_2"/>
    <property type="match status" value="1"/>
</dbReference>
<dbReference type="OrthoDB" id="5477554at2"/>
<evidence type="ECO:0000313" key="5">
    <source>
        <dbReference type="EMBL" id="NHC33763.1"/>
    </source>
</evidence>
<evidence type="ECO:0000256" key="3">
    <source>
        <dbReference type="PROSITE-ProRule" id="PRU00339"/>
    </source>
</evidence>
<dbReference type="PANTHER" id="PTHR44858:SF1">
    <property type="entry name" value="UDP-N-ACETYLGLUCOSAMINE--PEPTIDE N-ACETYLGLUCOSAMINYLTRANSFERASE SPINDLY-RELATED"/>
    <property type="match status" value="1"/>
</dbReference>
<keyword evidence="1" id="KW-0677">Repeat</keyword>
<reference evidence="5 6" key="1">
    <citation type="journal article" date="2015" name="Genome Announc.">
        <title>Draft Genome Sequence of the Terrestrial Cyanobacterium Scytonema millei VB511283, Isolated from Eastern India.</title>
        <authorList>
            <person name="Sen D."/>
            <person name="Chandrababunaidu M.M."/>
            <person name="Singh D."/>
            <person name="Sanghi N."/>
            <person name="Ghorai A."/>
            <person name="Mishra G.P."/>
            <person name="Madduluri M."/>
            <person name="Adhikary S.P."/>
            <person name="Tripathy S."/>
        </authorList>
    </citation>
    <scope>NUCLEOTIDE SEQUENCE [LARGE SCALE GENOMIC DNA]</scope>
    <source>
        <strain evidence="5 6">VB511283</strain>
    </source>
</reference>
<feature type="repeat" description="TPR" evidence="3">
    <location>
        <begin position="162"/>
        <end position="195"/>
    </location>
</feature>
<name>A0A9X5I2P5_9CYAN</name>
<comment type="caution">
    <text evidence="5">The sequence shown here is derived from an EMBL/GenBank/DDBJ whole genome shotgun (WGS) entry which is preliminary data.</text>
</comment>
<keyword evidence="6" id="KW-1185">Reference proteome</keyword>
<dbReference type="SMART" id="SM00028">
    <property type="entry name" value="TPR"/>
    <property type="match status" value="5"/>
</dbReference>
<feature type="transmembrane region" description="Helical" evidence="4">
    <location>
        <begin position="31"/>
        <end position="48"/>
    </location>
</feature>
<dbReference type="RefSeq" id="WP_039715266.1">
    <property type="nucleotide sequence ID" value="NZ_JTJC03000001.1"/>
</dbReference>
<protein>
    <submittedName>
        <fullName evidence="5">Tetratricopeptide repeat protein</fullName>
    </submittedName>
</protein>
<keyword evidence="4" id="KW-0812">Transmembrane</keyword>
<evidence type="ECO:0000256" key="2">
    <source>
        <dbReference type="ARBA" id="ARBA00022803"/>
    </source>
</evidence>
<proteinExistence type="predicted"/>
<organism evidence="5 6">
    <name type="scientific">Scytonema millei VB511283</name>
    <dbReference type="NCBI Taxonomy" id="1245923"/>
    <lineage>
        <taxon>Bacteria</taxon>
        <taxon>Bacillati</taxon>
        <taxon>Cyanobacteriota</taxon>
        <taxon>Cyanophyceae</taxon>
        <taxon>Nostocales</taxon>
        <taxon>Scytonemataceae</taxon>
        <taxon>Scytonema</taxon>
    </lineage>
</organism>
<dbReference type="InterPro" id="IPR011990">
    <property type="entry name" value="TPR-like_helical_dom_sf"/>
</dbReference>
<dbReference type="NCBIfam" id="NF047558">
    <property type="entry name" value="TPR_END_plus"/>
    <property type="match status" value="1"/>
</dbReference>
<evidence type="ECO:0000256" key="1">
    <source>
        <dbReference type="ARBA" id="ARBA00022737"/>
    </source>
</evidence>